<dbReference type="AlphaFoldDB" id="A0A2A9DSS1"/>
<accession>A0A2A9DSS1</accession>
<dbReference type="Proteomes" id="UP000221369">
    <property type="component" value="Unassembled WGS sequence"/>
</dbReference>
<proteinExistence type="predicted"/>
<dbReference type="EMBL" id="PDJE01000001">
    <property type="protein sequence ID" value="PFG29634.1"/>
    <property type="molecule type" value="Genomic_DNA"/>
</dbReference>
<protein>
    <submittedName>
        <fullName evidence="1">Uncharacterized protein</fullName>
    </submittedName>
</protein>
<evidence type="ECO:0000313" key="1">
    <source>
        <dbReference type="EMBL" id="PFG29634.1"/>
    </source>
</evidence>
<keyword evidence="2" id="KW-1185">Reference proteome</keyword>
<name>A0A2A9DSS1_9MICO</name>
<evidence type="ECO:0000313" key="2">
    <source>
        <dbReference type="Proteomes" id="UP000221369"/>
    </source>
</evidence>
<reference evidence="1 2" key="1">
    <citation type="submission" date="2017-10" db="EMBL/GenBank/DDBJ databases">
        <title>Sequencing the genomes of 1000 actinobacteria strains.</title>
        <authorList>
            <person name="Klenk H.-P."/>
        </authorList>
    </citation>
    <scope>NUCLEOTIDE SEQUENCE [LARGE SCALE GENOMIC DNA]</scope>
    <source>
        <strain evidence="1 2">DSM 21798</strain>
    </source>
</reference>
<sequence length="99" mass="11629">MYHHYLRWYTGGMPTVLPRFQVTRTDEVERALQIARERWPDATRGELVTRLFTTGAAAVADEIEARRQRRLEAVDFASGILDVAYETDYLQNLREDWPE</sequence>
<organism evidence="1 2">
    <name type="scientific">Paramicrobacterium agarici</name>
    <dbReference type="NCBI Taxonomy" id="630514"/>
    <lineage>
        <taxon>Bacteria</taxon>
        <taxon>Bacillati</taxon>
        <taxon>Actinomycetota</taxon>
        <taxon>Actinomycetes</taxon>
        <taxon>Micrococcales</taxon>
        <taxon>Microbacteriaceae</taxon>
        <taxon>Paramicrobacterium</taxon>
    </lineage>
</organism>
<gene>
    <name evidence="1" type="ORF">ATJ78_0545</name>
</gene>
<comment type="caution">
    <text evidence="1">The sequence shown here is derived from an EMBL/GenBank/DDBJ whole genome shotgun (WGS) entry which is preliminary data.</text>
</comment>